<name>A0A2V2N697_9EURY</name>
<dbReference type="EMBL" id="QGMY01000002">
    <property type="protein sequence ID" value="PWR74025.1"/>
    <property type="molecule type" value="Genomic_DNA"/>
</dbReference>
<protein>
    <submittedName>
        <fullName evidence="1">Uncharacterized protein</fullName>
    </submittedName>
</protein>
<evidence type="ECO:0000313" key="1">
    <source>
        <dbReference type="EMBL" id="PWR74025.1"/>
    </source>
</evidence>
<dbReference type="RefSeq" id="WP_109967304.1">
    <property type="nucleotide sequence ID" value="NZ_CP176093.1"/>
</dbReference>
<dbReference type="GeneID" id="97549377"/>
<sequence length="62" mass="6753">MADTTEYIGVTCQHCAGEGCCFCDKKGTVEVTSPERMCRHCNGVGCLYCGYTGWSGLRGKYD</sequence>
<evidence type="ECO:0000313" key="2">
    <source>
        <dbReference type="Proteomes" id="UP000245657"/>
    </source>
</evidence>
<organism evidence="1 2">
    <name type="scientific">Methanospirillum lacunae</name>
    <dbReference type="NCBI Taxonomy" id="668570"/>
    <lineage>
        <taxon>Archaea</taxon>
        <taxon>Methanobacteriati</taxon>
        <taxon>Methanobacteriota</taxon>
        <taxon>Stenosarchaea group</taxon>
        <taxon>Methanomicrobia</taxon>
        <taxon>Methanomicrobiales</taxon>
        <taxon>Methanospirillaceae</taxon>
        <taxon>Methanospirillum</taxon>
    </lineage>
</organism>
<keyword evidence="2" id="KW-1185">Reference proteome</keyword>
<gene>
    <name evidence="1" type="ORF">DK846_02370</name>
</gene>
<dbReference type="Proteomes" id="UP000245657">
    <property type="component" value="Unassembled WGS sequence"/>
</dbReference>
<proteinExistence type="predicted"/>
<reference evidence="1 2" key="1">
    <citation type="submission" date="2018-05" db="EMBL/GenBank/DDBJ databases">
        <title>Draft genome of Methanospirillum lacunae Ki8-1.</title>
        <authorList>
            <person name="Dueholm M.S."/>
            <person name="Nielsen P.H."/>
            <person name="Bakmann L.F."/>
            <person name="Otzen D.E."/>
        </authorList>
    </citation>
    <scope>NUCLEOTIDE SEQUENCE [LARGE SCALE GENOMIC DNA]</scope>
    <source>
        <strain evidence="1 2">Ki8-1</strain>
    </source>
</reference>
<comment type="caution">
    <text evidence="1">The sequence shown here is derived from an EMBL/GenBank/DDBJ whole genome shotgun (WGS) entry which is preliminary data.</text>
</comment>
<dbReference type="AlphaFoldDB" id="A0A2V2N697"/>
<accession>A0A2V2N697</accession>
<dbReference type="OrthoDB" id="104452at2157"/>